<reference evidence="1" key="1">
    <citation type="journal article" date="2014" name="Front. Microbiol.">
        <title>High frequency of phylogenetically diverse reductive dehalogenase-homologous genes in deep subseafloor sedimentary metagenomes.</title>
        <authorList>
            <person name="Kawai M."/>
            <person name="Futagami T."/>
            <person name="Toyoda A."/>
            <person name="Takaki Y."/>
            <person name="Nishi S."/>
            <person name="Hori S."/>
            <person name="Arai W."/>
            <person name="Tsubouchi T."/>
            <person name="Morono Y."/>
            <person name="Uchiyama I."/>
            <person name="Ito T."/>
            <person name="Fujiyama A."/>
            <person name="Inagaki F."/>
            <person name="Takami H."/>
        </authorList>
    </citation>
    <scope>NUCLEOTIDE SEQUENCE</scope>
    <source>
        <strain evidence="1">Expedition CK06-06</strain>
    </source>
</reference>
<sequence length="175" mass="20204">LPVTYINFDIPMDIVEAGAVFMGEKLAELSNLLMKFVEFIRICEEEEEKLVKDKELFKAITRKQILSDAMKGKLEGEICAMRAPLGKKLSDGKIRVLVQKIENNPDQLFSMDLFKELKAYVKVNPEEFQDIQNTLGRILDEFTEKKLGIPMEEKTKNFLKNELVYLILKAKEKNT</sequence>
<name>X1UCI4_9ZZZZ</name>
<proteinExistence type="predicted"/>
<dbReference type="AlphaFoldDB" id="X1UCI4"/>
<protein>
    <submittedName>
        <fullName evidence="1">Uncharacterized protein</fullName>
    </submittedName>
</protein>
<dbReference type="EMBL" id="BARW01018677">
    <property type="protein sequence ID" value="GAJ01292.1"/>
    <property type="molecule type" value="Genomic_DNA"/>
</dbReference>
<comment type="caution">
    <text evidence="1">The sequence shown here is derived from an EMBL/GenBank/DDBJ whole genome shotgun (WGS) entry which is preliminary data.</text>
</comment>
<gene>
    <name evidence="1" type="ORF">S12H4_31926</name>
</gene>
<organism evidence="1">
    <name type="scientific">marine sediment metagenome</name>
    <dbReference type="NCBI Taxonomy" id="412755"/>
    <lineage>
        <taxon>unclassified sequences</taxon>
        <taxon>metagenomes</taxon>
        <taxon>ecological metagenomes</taxon>
    </lineage>
</organism>
<feature type="non-terminal residue" evidence="1">
    <location>
        <position position="1"/>
    </location>
</feature>
<accession>X1UCI4</accession>
<evidence type="ECO:0000313" key="1">
    <source>
        <dbReference type="EMBL" id="GAJ01292.1"/>
    </source>
</evidence>